<dbReference type="Gene3D" id="3.30.300.130">
    <property type="entry name" value="Fe-S cluster assembly (FSCA)"/>
    <property type="match status" value="1"/>
</dbReference>
<feature type="domain" description="MIP18 family-like" evidence="1">
    <location>
        <begin position="29"/>
        <end position="93"/>
    </location>
</feature>
<dbReference type="InterPro" id="IPR034904">
    <property type="entry name" value="FSCA_dom_sf"/>
</dbReference>
<dbReference type="PANTHER" id="PTHR42831:SF3">
    <property type="entry name" value="1,2-PHENYLACETYL-COA EPOXIDASE, SUBUNIT D-RELATED"/>
    <property type="match status" value="1"/>
</dbReference>
<dbReference type="InterPro" id="IPR056572">
    <property type="entry name" value="Zn_ribbon_PaaD"/>
</dbReference>
<dbReference type="InterPro" id="IPR002744">
    <property type="entry name" value="MIP18-like"/>
</dbReference>
<dbReference type="KEGG" id="mpq:ABA45_15640"/>
<evidence type="ECO:0000259" key="2">
    <source>
        <dbReference type="Pfam" id="PF23451"/>
    </source>
</evidence>
<reference evidence="3 4" key="1">
    <citation type="submission" date="2015-05" db="EMBL/GenBank/DDBJ databases">
        <title>Complete genome of Marinobacter psychrophilus strain 20041T isolated from sea-ice of the Canadian Basin.</title>
        <authorList>
            <person name="Song L."/>
            <person name="Ren L."/>
            <person name="Yu Y."/>
            <person name="Wang X."/>
        </authorList>
    </citation>
    <scope>NUCLEOTIDE SEQUENCE [LARGE SCALE GENOMIC DNA]</scope>
    <source>
        <strain evidence="3 4">20041</strain>
    </source>
</reference>
<feature type="domain" description="PaaD zinc beta ribbon" evidence="2">
    <location>
        <begin position="133"/>
        <end position="183"/>
    </location>
</feature>
<dbReference type="Pfam" id="PF23451">
    <property type="entry name" value="Zn_ribbon_PaaD"/>
    <property type="match status" value="1"/>
</dbReference>
<dbReference type="RefSeq" id="WP_048387680.1">
    <property type="nucleotide sequence ID" value="NZ_CP011494.1"/>
</dbReference>
<dbReference type="PANTHER" id="PTHR42831">
    <property type="entry name" value="FE-S PROTEIN MATURATION AUXILIARY FACTOR YITW"/>
    <property type="match status" value="1"/>
</dbReference>
<dbReference type="AlphaFoldDB" id="A0A0H4IFJ5"/>
<dbReference type="SUPFAM" id="SSF117916">
    <property type="entry name" value="Fe-S cluster assembly (FSCA) domain-like"/>
    <property type="match status" value="1"/>
</dbReference>
<organism evidence="3 4">
    <name type="scientific">Marinobacter psychrophilus</name>
    <dbReference type="NCBI Taxonomy" id="330734"/>
    <lineage>
        <taxon>Bacteria</taxon>
        <taxon>Pseudomonadati</taxon>
        <taxon>Pseudomonadota</taxon>
        <taxon>Gammaproteobacteria</taxon>
        <taxon>Pseudomonadales</taxon>
        <taxon>Marinobacteraceae</taxon>
        <taxon>Marinobacter</taxon>
    </lineage>
</organism>
<dbReference type="InterPro" id="IPR052339">
    <property type="entry name" value="Fe-S_Maturation_MIP18"/>
</dbReference>
<evidence type="ECO:0000313" key="3">
    <source>
        <dbReference type="EMBL" id="AKO53682.1"/>
    </source>
</evidence>
<keyword evidence="4" id="KW-1185">Reference proteome</keyword>
<name>A0A0H4IFJ5_9GAMM</name>
<evidence type="ECO:0000313" key="4">
    <source>
        <dbReference type="Proteomes" id="UP000036406"/>
    </source>
</evidence>
<dbReference type="Proteomes" id="UP000036406">
    <property type="component" value="Chromosome"/>
</dbReference>
<protein>
    <submittedName>
        <fullName evidence="3">Phenylacetate-CoA oxygenase</fullName>
    </submittedName>
</protein>
<dbReference type="STRING" id="330734.ABA45_15640"/>
<gene>
    <name evidence="3" type="ORF">ABA45_15640</name>
</gene>
<dbReference type="InterPro" id="IPR011883">
    <property type="entry name" value="PaaD-like"/>
</dbReference>
<dbReference type="NCBIfam" id="TIGR02159">
    <property type="entry name" value="PA_CoA_Oxy4"/>
    <property type="match status" value="1"/>
</dbReference>
<dbReference type="EMBL" id="CP011494">
    <property type="protein sequence ID" value="AKO53682.1"/>
    <property type="molecule type" value="Genomic_DNA"/>
</dbReference>
<dbReference type="PATRIC" id="fig|330734.3.peg.3292"/>
<proteinExistence type="predicted"/>
<sequence>MNEREPSSVDLLIASDRVPASAHPELLTEDAIWALLDNVKDPEVPAVSVIELGIIRALSWNGEHLSIDVTPTYSGCPATELIEELIAEALRAVGIRDPHINRVLTPAWSTDWITDEGREKLRVYGIAPPQGSASKMSLLGADEVITCPFCDSKHTERVSEFGSTACKALYRCLDCLEPFDYFKCI</sequence>
<accession>A0A0H4IFJ5</accession>
<dbReference type="Pfam" id="PF01883">
    <property type="entry name" value="FeS_assembly_P"/>
    <property type="match status" value="1"/>
</dbReference>
<evidence type="ECO:0000259" key="1">
    <source>
        <dbReference type="Pfam" id="PF01883"/>
    </source>
</evidence>